<dbReference type="STRING" id="141349.BN1232_05770"/>
<dbReference type="CDD" id="cd06223">
    <property type="entry name" value="PRTases_typeI"/>
    <property type="match status" value="1"/>
</dbReference>
<evidence type="ECO:0000313" key="1">
    <source>
        <dbReference type="EMBL" id="CQD22883.1"/>
    </source>
</evidence>
<dbReference type="Gene3D" id="3.40.50.2020">
    <property type="match status" value="1"/>
</dbReference>
<dbReference type="EMBL" id="CTEE01000001">
    <property type="protein sequence ID" value="CQD22883.1"/>
    <property type="molecule type" value="Genomic_DNA"/>
</dbReference>
<dbReference type="RefSeq" id="WP_090608048.1">
    <property type="nucleotide sequence ID" value="NZ_CTEE01000001.1"/>
</dbReference>
<dbReference type="OrthoDB" id="3403421at2"/>
<evidence type="ECO:0008006" key="3">
    <source>
        <dbReference type="Google" id="ProtNLM"/>
    </source>
</evidence>
<protein>
    <recommendedName>
        <fullName evidence="3">Amidophosphoribosyltransferase</fullName>
    </recommendedName>
</protein>
<accession>A0A0E4H578</accession>
<organism evidence="1 2">
    <name type="scientific">Mycobacterium lentiflavum</name>
    <dbReference type="NCBI Taxonomy" id="141349"/>
    <lineage>
        <taxon>Bacteria</taxon>
        <taxon>Bacillati</taxon>
        <taxon>Actinomycetota</taxon>
        <taxon>Actinomycetes</taxon>
        <taxon>Mycobacteriales</taxon>
        <taxon>Mycobacteriaceae</taxon>
        <taxon>Mycobacterium</taxon>
        <taxon>Mycobacterium simiae complex</taxon>
    </lineage>
</organism>
<sequence>MTPKHKLLQHESAVAIADVEAMWTERRSARAVLNDLGLYWPWRGLEHTMSLCPVCRLPTDTGSDCSAVCRALSGWFTLDFATYSTARALEPLLRTFKDASQPEAWMSEFLQDLVEECRDNAPPDTVFITVPHNNDRRWQPNAIIWKRWTAHLPTCAIQRPREGRPARGLIDPIRFDVSALPNLSSVTLLDDFWTTGATLGSLALSLRNAGANHVTAVTIGRQLRPDRPASTRAYRALTARR</sequence>
<dbReference type="SUPFAM" id="SSF53271">
    <property type="entry name" value="PRTase-like"/>
    <property type="match status" value="1"/>
</dbReference>
<dbReference type="Proteomes" id="UP000199251">
    <property type="component" value="Unassembled WGS sequence"/>
</dbReference>
<reference evidence="1 2" key="1">
    <citation type="submission" date="2015-03" db="EMBL/GenBank/DDBJ databases">
        <authorList>
            <person name="Urmite Genomes"/>
        </authorList>
    </citation>
    <scope>NUCLEOTIDE SEQUENCE [LARGE SCALE GENOMIC DNA]</scope>
    <source>
        <strain evidence="1 2">CSUR P1491</strain>
    </source>
</reference>
<dbReference type="InterPro" id="IPR000836">
    <property type="entry name" value="PRTase_dom"/>
</dbReference>
<dbReference type="AlphaFoldDB" id="A0A0E4H578"/>
<proteinExistence type="predicted"/>
<dbReference type="InterPro" id="IPR029057">
    <property type="entry name" value="PRTase-like"/>
</dbReference>
<name>A0A0E4H578_MYCLN</name>
<gene>
    <name evidence="1" type="ORF">BN1232_05770</name>
</gene>
<evidence type="ECO:0000313" key="2">
    <source>
        <dbReference type="Proteomes" id="UP000199251"/>
    </source>
</evidence>